<dbReference type="AlphaFoldDB" id="A0A8S1JRU8"/>
<protein>
    <submittedName>
        <fullName evidence="2">Uncharacterized protein</fullName>
    </submittedName>
</protein>
<proteinExistence type="predicted"/>
<gene>
    <name evidence="2" type="ORF">PPRIM_AZ9-3.1.T0040504</name>
</gene>
<accession>A0A8S1JRU8</accession>
<name>A0A8S1JRU8_PARPR</name>
<dbReference type="OMA" id="CQSNDRE"/>
<comment type="caution">
    <text evidence="2">The sequence shown here is derived from an EMBL/GenBank/DDBJ whole genome shotgun (WGS) entry which is preliminary data.</text>
</comment>
<feature type="coiled-coil region" evidence="1">
    <location>
        <begin position="168"/>
        <end position="205"/>
    </location>
</feature>
<organism evidence="2 3">
    <name type="scientific">Paramecium primaurelia</name>
    <dbReference type="NCBI Taxonomy" id="5886"/>
    <lineage>
        <taxon>Eukaryota</taxon>
        <taxon>Sar</taxon>
        <taxon>Alveolata</taxon>
        <taxon>Ciliophora</taxon>
        <taxon>Intramacronucleata</taxon>
        <taxon>Oligohymenophorea</taxon>
        <taxon>Peniculida</taxon>
        <taxon>Parameciidae</taxon>
        <taxon>Paramecium</taxon>
    </lineage>
</organism>
<keyword evidence="3" id="KW-1185">Reference proteome</keyword>
<feature type="coiled-coil region" evidence="1">
    <location>
        <begin position="44"/>
        <end position="136"/>
    </location>
</feature>
<evidence type="ECO:0000313" key="2">
    <source>
        <dbReference type="EMBL" id="CAD8043280.1"/>
    </source>
</evidence>
<evidence type="ECO:0000313" key="3">
    <source>
        <dbReference type="Proteomes" id="UP000688137"/>
    </source>
</evidence>
<dbReference type="EMBL" id="CAJJDM010000001">
    <property type="protein sequence ID" value="CAD8043280.1"/>
    <property type="molecule type" value="Genomic_DNA"/>
</dbReference>
<dbReference type="Proteomes" id="UP000688137">
    <property type="component" value="Unassembled WGS sequence"/>
</dbReference>
<sequence length="232" mass="27400">MQKSQLIRVLSDSNKCPTPFQMTRQLSQETPTGFAQCLSNDRETVRLTKQVNQLKKENETLQIKIKELEQQDYKTKIISLEQKNKQLEQQLDAYKKLPIDQITSLIDDNDRLTNMVENQSNKIKQLLTQIDELKENSFQNEGKNDIIIAMIQELENQRLYVQDEYHKQKALNKEKQILYTELQMAKQQIKELNQAIEKIKMQNLESSEPCDVLHQDYLKSHDAVLNFLKQQY</sequence>
<evidence type="ECO:0000256" key="1">
    <source>
        <dbReference type="SAM" id="Coils"/>
    </source>
</evidence>
<reference evidence="2" key="1">
    <citation type="submission" date="2021-01" db="EMBL/GenBank/DDBJ databases">
        <authorList>
            <consortium name="Genoscope - CEA"/>
            <person name="William W."/>
        </authorList>
    </citation>
    <scope>NUCLEOTIDE SEQUENCE</scope>
</reference>
<keyword evidence="1" id="KW-0175">Coiled coil</keyword>